<keyword evidence="3" id="KW-1185">Reference proteome</keyword>
<dbReference type="EMBL" id="JAHRWL010000002">
    <property type="protein sequence ID" value="MBV2361205.1"/>
    <property type="molecule type" value="Genomic_DNA"/>
</dbReference>
<protein>
    <submittedName>
        <fullName evidence="2">Uncharacterized protein</fullName>
    </submittedName>
</protein>
<dbReference type="RefSeq" id="WP_217779537.1">
    <property type="nucleotide sequence ID" value="NZ_JAHRWL010000002.1"/>
</dbReference>
<comment type="caution">
    <text evidence="2">The sequence shown here is derived from an EMBL/GenBank/DDBJ whole genome shotgun (WGS) entry which is preliminary data.</text>
</comment>
<reference evidence="2" key="1">
    <citation type="submission" date="2021-06" db="EMBL/GenBank/DDBJ databases">
        <title>Thalassococcus sp. CAU 1522 isolated from sea sand, Republic of Korea.</title>
        <authorList>
            <person name="Kim W."/>
        </authorList>
    </citation>
    <scope>NUCLEOTIDE SEQUENCE</scope>
    <source>
        <strain evidence="2">CAU 1522</strain>
    </source>
</reference>
<organism evidence="2 3">
    <name type="scientific">Thalassococcus arenae</name>
    <dbReference type="NCBI Taxonomy" id="2851652"/>
    <lineage>
        <taxon>Bacteria</taxon>
        <taxon>Pseudomonadati</taxon>
        <taxon>Pseudomonadota</taxon>
        <taxon>Alphaproteobacteria</taxon>
        <taxon>Rhodobacterales</taxon>
        <taxon>Roseobacteraceae</taxon>
        <taxon>Thalassococcus</taxon>
    </lineage>
</organism>
<name>A0ABS6NB23_9RHOB</name>
<dbReference type="Proteomes" id="UP001166293">
    <property type="component" value="Unassembled WGS sequence"/>
</dbReference>
<feature type="transmembrane region" description="Helical" evidence="1">
    <location>
        <begin position="7"/>
        <end position="26"/>
    </location>
</feature>
<feature type="transmembrane region" description="Helical" evidence="1">
    <location>
        <begin position="32"/>
        <end position="52"/>
    </location>
</feature>
<proteinExistence type="predicted"/>
<accession>A0ABS6NB23</accession>
<sequence length="60" mass="6494">MRSVMSMLPYALPILGGLLGVVYVNMNRSDFINPFFAIAIGVIVGRLVAWAIQGIAGRSR</sequence>
<evidence type="ECO:0000313" key="3">
    <source>
        <dbReference type="Proteomes" id="UP001166293"/>
    </source>
</evidence>
<keyword evidence="1" id="KW-0472">Membrane</keyword>
<evidence type="ECO:0000313" key="2">
    <source>
        <dbReference type="EMBL" id="MBV2361205.1"/>
    </source>
</evidence>
<gene>
    <name evidence="2" type="ORF">KUH32_15685</name>
</gene>
<keyword evidence="1" id="KW-0812">Transmembrane</keyword>
<keyword evidence="1" id="KW-1133">Transmembrane helix</keyword>
<evidence type="ECO:0000256" key="1">
    <source>
        <dbReference type="SAM" id="Phobius"/>
    </source>
</evidence>